<keyword evidence="3" id="KW-1185">Reference proteome</keyword>
<dbReference type="AlphaFoldDB" id="A0A4Q9BG40"/>
<dbReference type="EMBL" id="SEWY01000001">
    <property type="protein sequence ID" value="TBH75064.1"/>
    <property type="molecule type" value="Genomic_DNA"/>
</dbReference>
<dbReference type="PANTHER" id="PTHR42760:SF40">
    <property type="entry name" value="3-OXOACYL-[ACYL-CARRIER-PROTEIN] REDUCTASE, CHLOROPLASTIC"/>
    <property type="match status" value="1"/>
</dbReference>
<accession>A0A4Q9BG40</accession>
<sequence length="246" mass="27062">MTNSLTDKVIIVTGGSGLLGREIIVNLKSKGAIAINADVSVVTDFEKHTLNLDVTSEQSILNGIKLVIDFYGKINGLVNNAYPRTKDWGTKFEDISYDSWKKNVDIQMNSTFLCIQKFIPELLDTKGSIVNITSIYGVVGNDLTIYENTRITTAAPYSAIKGGIINFTRYLASYYGRKGIRINCVSPGGIFDNQHKNFVSNYEKKVPMGRMGNPDDIAPAVSFLLSDEAKYITGQNLIVDGGWTVI</sequence>
<dbReference type="GO" id="GO:0016616">
    <property type="term" value="F:oxidoreductase activity, acting on the CH-OH group of donors, NAD or NADP as acceptor"/>
    <property type="evidence" value="ECO:0007669"/>
    <property type="project" value="TreeGrafter"/>
</dbReference>
<dbReference type="InterPro" id="IPR002347">
    <property type="entry name" value="SDR_fam"/>
</dbReference>
<dbReference type="SUPFAM" id="SSF51735">
    <property type="entry name" value="NAD(P)-binding Rossmann-fold domains"/>
    <property type="match status" value="1"/>
</dbReference>
<evidence type="ECO:0000313" key="3">
    <source>
        <dbReference type="Proteomes" id="UP000293583"/>
    </source>
</evidence>
<comment type="similarity">
    <text evidence="1">Belongs to the short-chain dehydrogenases/reductases (SDR) family.</text>
</comment>
<name>A0A4Q9BG40_9BACT</name>
<dbReference type="Pfam" id="PF13561">
    <property type="entry name" value="adh_short_C2"/>
    <property type="match status" value="1"/>
</dbReference>
<gene>
    <name evidence="2" type="ORF">EWU20_00400</name>
</gene>
<dbReference type="OrthoDB" id="9788235at2"/>
<evidence type="ECO:0000256" key="1">
    <source>
        <dbReference type="ARBA" id="ARBA00006484"/>
    </source>
</evidence>
<comment type="caution">
    <text evidence="2">The sequence shown here is derived from an EMBL/GenBank/DDBJ whole genome shotgun (WGS) entry which is preliminary data.</text>
</comment>
<proteinExistence type="inferred from homology"/>
<dbReference type="PANTHER" id="PTHR42760">
    <property type="entry name" value="SHORT-CHAIN DEHYDROGENASES/REDUCTASES FAMILY MEMBER"/>
    <property type="match status" value="1"/>
</dbReference>
<reference evidence="2 3" key="1">
    <citation type="submission" date="2019-02" db="EMBL/GenBank/DDBJ databases">
        <title>Genome of a new Bacteroidetes strain.</title>
        <authorList>
            <person name="Pitt A."/>
        </authorList>
    </citation>
    <scope>NUCLEOTIDE SEQUENCE [LARGE SCALE GENOMIC DNA]</scope>
    <source>
        <strain evidence="2 3">103A-SOEBACH</strain>
    </source>
</reference>
<dbReference type="PRINTS" id="PR00080">
    <property type="entry name" value="SDRFAMILY"/>
</dbReference>
<dbReference type="GO" id="GO:0030497">
    <property type="term" value="P:fatty acid elongation"/>
    <property type="evidence" value="ECO:0007669"/>
    <property type="project" value="TreeGrafter"/>
</dbReference>
<organism evidence="2 3">
    <name type="scientific">Aquirufa antheringensis</name>
    <dbReference type="NCBI Taxonomy" id="2516559"/>
    <lineage>
        <taxon>Bacteria</taxon>
        <taxon>Pseudomonadati</taxon>
        <taxon>Bacteroidota</taxon>
        <taxon>Cytophagia</taxon>
        <taxon>Cytophagales</taxon>
        <taxon>Flectobacillaceae</taxon>
        <taxon>Aquirufa</taxon>
    </lineage>
</organism>
<dbReference type="RefSeq" id="WP_130922272.1">
    <property type="nucleotide sequence ID" value="NZ_SEWY01000001.1"/>
</dbReference>
<protein>
    <submittedName>
        <fullName evidence="2">SDR family oxidoreductase</fullName>
    </submittedName>
</protein>
<dbReference type="Gene3D" id="3.40.50.720">
    <property type="entry name" value="NAD(P)-binding Rossmann-like Domain"/>
    <property type="match status" value="1"/>
</dbReference>
<dbReference type="Proteomes" id="UP000293583">
    <property type="component" value="Unassembled WGS sequence"/>
</dbReference>
<evidence type="ECO:0000313" key="2">
    <source>
        <dbReference type="EMBL" id="TBH75064.1"/>
    </source>
</evidence>
<dbReference type="InterPro" id="IPR036291">
    <property type="entry name" value="NAD(P)-bd_dom_sf"/>
</dbReference>
<dbReference type="PRINTS" id="PR00081">
    <property type="entry name" value="GDHRDH"/>
</dbReference>